<reference evidence="2" key="1">
    <citation type="submission" date="2009-07" db="EMBL/GenBank/DDBJ databases">
        <authorList>
            <consortium name="US DOE Joint Genome Institute (JGI-PGF)"/>
            <person name="Lucas S."/>
            <person name="Copeland A."/>
            <person name="Lapidus A."/>
            <person name="Glavina del Rio T."/>
            <person name="Tice H."/>
            <person name="Bruce D."/>
            <person name="Goodwin L."/>
            <person name="Pitluck S."/>
            <person name="Larimer F."/>
            <person name="Land M.L."/>
            <person name="Mouttaki H."/>
            <person name="He Z."/>
            <person name="Zhou J."/>
            <person name="Hemme C.L."/>
        </authorList>
    </citation>
    <scope>NUCLEOTIDE SEQUENCE [LARGE SCALE GENOMIC DNA]</scope>
    <source>
        <strain evidence="2">DSM 2782</strain>
    </source>
</reference>
<organism evidence="2 3">
    <name type="scientific">Ruminiclostridium papyrosolvens DSM 2782</name>
    <dbReference type="NCBI Taxonomy" id="588581"/>
    <lineage>
        <taxon>Bacteria</taxon>
        <taxon>Bacillati</taxon>
        <taxon>Bacillota</taxon>
        <taxon>Clostridia</taxon>
        <taxon>Eubacteriales</taxon>
        <taxon>Oscillospiraceae</taxon>
        <taxon>Ruminiclostridium</taxon>
    </lineage>
</organism>
<evidence type="ECO:0000313" key="2">
    <source>
        <dbReference type="EMBL" id="EGD46756.1"/>
    </source>
</evidence>
<reference evidence="2" key="2">
    <citation type="submission" date="2011-01" db="EMBL/GenBank/DDBJ databases">
        <title>The Non-contiguous Finished genome of Clostridium papyrosolvens.</title>
        <authorList>
            <person name="Lucas S."/>
            <person name="Copeland A."/>
            <person name="Lapidus A."/>
            <person name="Cheng J.-F."/>
            <person name="Goodwin L."/>
            <person name="Pitluck S."/>
            <person name="Misra M."/>
            <person name="Chertkov O."/>
            <person name="Detter J.C."/>
            <person name="Han C."/>
            <person name="Tapia R."/>
            <person name="Land M."/>
            <person name="Hauser L."/>
            <person name="Kyrpides N."/>
            <person name="Ivanova N."/>
            <person name="Pagani I."/>
            <person name="Mouttaki H."/>
            <person name="He Z."/>
            <person name="Zhou J."/>
            <person name="Hemme C.L."/>
            <person name="Woyke T."/>
        </authorList>
    </citation>
    <scope>NUCLEOTIDE SEQUENCE [LARGE SCALE GENOMIC DNA]</scope>
    <source>
        <strain evidence="2">DSM 2782</strain>
    </source>
</reference>
<dbReference type="eggNOG" id="ENOG50332X7">
    <property type="taxonomic scope" value="Bacteria"/>
</dbReference>
<dbReference type="STRING" id="588581.Cpap_1295"/>
<name>F1TFM4_9FIRM</name>
<dbReference type="InterPro" id="IPR043994">
    <property type="entry name" value="RnlA/LsoA-toxin_DBD"/>
</dbReference>
<keyword evidence="3" id="KW-1185">Reference proteome</keyword>
<dbReference type="AlphaFoldDB" id="F1TFM4"/>
<sequence>MEVFENIKLTKEEIITKLTDACKGLGISVSGVEKKNEKLYHFKFSDVGIIAIYITKDGFMNPKYKFGKMHEQGRELLEIAVGDKSNIERVKTTYAKYENLLTKFSSNEQFTEEFKQYIENELGGTIQLKHATLYEVFYWDIIKDNEKVTVHCYRTNLLLQGKNNYLWDDICIWIEQKLDSPVSEMLVRITGDENINGKIATTAINEAENILKDRLKTAYDILFPHDRKFLNSAICLILYNNPLQEYSAIINPAFKGLEGYLRKMIAEKIGSRIPEVMKKVYDPKLSLSWLVEKDKYMDTYFINRNYGDSRNPSNDRAFEGLYKIYKEDRNPYSHSTGLATRTCDSIEDAKDIVDQILSAISSTYSIFSR</sequence>
<gene>
    <name evidence="2" type="ORF">Cpap_1295</name>
</gene>
<evidence type="ECO:0000259" key="1">
    <source>
        <dbReference type="Pfam" id="PF19034"/>
    </source>
</evidence>
<evidence type="ECO:0000313" key="3">
    <source>
        <dbReference type="Proteomes" id="UP000003860"/>
    </source>
</evidence>
<dbReference type="GO" id="GO:0004521">
    <property type="term" value="F:RNA endonuclease activity"/>
    <property type="evidence" value="ECO:0007669"/>
    <property type="project" value="InterPro"/>
</dbReference>
<feature type="domain" description="Bacterial toxin RNase RnlA/LsoA DBD" evidence="1">
    <location>
        <begin position="207"/>
        <end position="334"/>
    </location>
</feature>
<comment type="caution">
    <text evidence="2">The sequence shown here is derived from an EMBL/GenBank/DDBJ whole genome shotgun (WGS) entry which is preliminary data.</text>
</comment>
<dbReference type="Proteomes" id="UP000003860">
    <property type="component" value="Unassembled WGS sequence"/>
</dbReference>
<dbReference type="OrthoDB" id="9811552at2"/>
<dbReference type="RefSeq" id="WP_004620745.1">
    <property type="nucleotide sequence ID" value="NZ_ACXX02000011.1"/>
</dbReference>
<dbReference type="EMBL" id="ACXX02000011">
    <property type="protein sequence ID" value="EGD46756.1"/>
    <property type="molecule type" value="Genomic_DNA"/>
</dbReference>
<accession>F1TFM4</accession>
<dbReference type="Gene3D" id="6.10.250.2650">
    <property type="match status" value="1"/>
</dbReference>
<proteinExistence type="predicted"/>
<protein>
    <recommendedName>
        <fullName evidence="1">Bacterial toxin RNase RnlA/LsoA DBD domain-containing protein</fullName>
    </recommendedName>
</protein>
<dbReference type="Pfam" id="PF19034">
    <property type="entry name" value="RnlA-toxin_DBD"/>
    <property type="match status" value="1"/>
</dbReference>